<dbReference type="InterPro" id="IPR004045">
    <property type="entry name" value="Glutathione_S-Trfase_N"/>
</dbReference>
<dbReference type="InterPro" id="IPR040079">
    <property type="entry name" value="Glutathione_S-Trfase"/>
</dbReference>
<dbReference type="CDD" id="cd00570">
    <property type="entry name" value="GST_N_family"/>
    <property type="match status" value="1"/>
</dbReference>
<dbReference type="SFLD" id="SFLDS00019">
    <property type="entry name" value="Glutathione_Transferase_(cytos"/>
    <property type="match status" value="1"/>
</dbReference>
<reference evidence="3 4" key="1">
    <citation type="submission" date="2021-07" db="EMBL/GenBank/DDBJ databases">
        <authorList>
            <person name="So Y."/>
        </authorList>
    </citation>
    <scope>NUCLEOTIDE SEQUENCE [LARGE SCALE GENOMIC DNA]</scope>
    <source>
        <strain evidence="3 4">HJA6</strain>
    </source>
</reference>
<dbReference type="Gene3D" id="1.20.1050.10">
    <property type="match status" value="1"/>
</dbReference>
<dbReference type="PROSITE" id="PS50405">
    <property type="entry name" value="GST_CTER"/>
    <property type="match status" value="1"/>
</dbReference>
<dbReference type="SFLD" id="SFLDG00358">
    <property type="entry name" value="Main_(cytGST)"/>
    <property type="match status" value="1"/>
</dbReference>
<dbReference type="InterPro" id="IPR036282">
    <property type="entry name" value="Glutathione-S-Trfase_C_sf"/>
</dbReference>
<organism evidence="3 4">
    <name type="scientific">Roseomonas alba</name>
    <dbReference type="NCBI Taxonomy" id="2846776"/>
    <lineage>
        <taxon>Bacteria</taxon>
        <taxon>Pseudomonadati</taxon>
        <taxon>Pseudomonadota</taxon>
        <taxon>Alphaproteobacteria</taxon>
        <taxon>Acetobacterales</taxon>
        <taxon>Roseomonadaceae</taxon>
        <taxon>Roseomonas</taxon>
    </lineage>
</organism>
<evidence type="ECO:0000313" key="4">
    <source>
        <dbReference type="Proteomes" id="UP001196565"/>
    </source>
</evidence>
<dbReference type="Gene3D" id="3.40.30.10">
    <property type="entry name" value="Glutaredoxin"/>
    <property type="match status" value="1"/>
</dbReference>
<dbReference type="SUPFAM" id="SSF47616">
    <property type="entry name" value="GST C-terminal domain-like"/>
    <property type="match status" value="1"/>
</dbReference>
<dbReference type="Pfam" id="PF13417">
    <property type="entry name" value="GST_N_3"/>
    <property type="match status" value="1"/>
</dbReference>
<dbReference type="InterPro" id="IPR036249">
    <property type="entry name" value="Thioredoxin-like_sf"/>
</dbReference>
<evidence type="ECO:0000313" key="3">
    <source>
        <dbReference type="EMBL" id="MBW6396665.1"/>
    </source>
</evidence>
<evidence type="ECO:0000259" key="1">
    <source>
        <dbReference type="PROSITE" id="PS50404"/>
    </source>
</evidence>
<dbReference type="PANTHER" id="PTHR44051:SF8">
    <property type="entry name" value="GLUTATHIONE S-TRANSFERASE GSTA"/>
    <property type="match status" value="1"/>
</dbReference>
<feature type="domain" description="GST C-terminal" evidence="2">
    <location>
        <begin position="89"/>
        <end position="213"/>
    </location>
</feature>
<protein>
    <submittedName>
        <fullName evidence="3">Glutathione S-transferase family protein</fullName>
    </submittedName>
</protein>
<dbReference type="InterPro" id="IPR010987">
    <property type="entry name" value="Glutathione-S-Trfase_C-like"/>
</dbReference>
<dbReference type="EMBL" id="JAHYBZ010000001">
    <property type="protein sequence ID" value="MBW6396665.1"/>
    <property type="molecule type" value="Genomic_DNA"/>
</dbReference>
<keyword evidence="4" id="KW-1185">Reference proteome</keyword>
<gene>
    <name evidence="3" type="ORF">KPL78_02345</name>
</gene>
<dbReference type="Proteomes" id="UP001196565">
    <property type="component" value="Unassembled WGS sequence"/>
</dbReference>
<feature type="domain" description="GST N-terminal" evidence="1">
    <location>
        <begin position="4"/>
        <end position="84"/>
    </location>
</feature>
<dbReference type="PROSITE" id="PS50404">
    <property type="entry name" value="GST_NTER"/>
    <property type="match status" value="1"/>
</dbReference>
<proteinExistence type="predicted"/>
<dbReference type="PANTHER" id="PTHR44051">
    <property type="entry name" value="GLUTATHIONE S-TRANSFERASE-RELATED"/>
    <property type="match status" value="1"/>
</dbReference>
<comment type="caution">
    <text evidence="3">The sequence shown here is derived from an EMBL/GenBank/DDBJ whole genome shotgun (WGS) entry which is preliminary data.</text>
</comment>
<dbReference type="RefSeq" id="WP_219761110.1">
    <property type="nucleotide sequence ID" value="NZ_JAHYBZ010000001.1"/>
</dbReference>
<dbReference type="CDD" id="cd00299">
    <property type="entry name" value="GST_C_family"/>
    <property type="match status" value="1"/>
</dbReference>
<sequence>MIAMALTLYAHPFSAFCQKALVALYENATPFTVRPIDLGSEADAAALAALWPMRRFPVLVDGDTVLPEATVIIEHLDLHHPGPMPLIPRDRDAAIEARLLDRVFDNDILVPMQKVVLDAIRPAGARDPFGVAQARTALRTAYAWLDARLAGRAWAAGESFSLADCAAAPGLLYADWVEPIPEAFATLRTYRARLLARASYARALDEARPYRRLFPLGDPGRD</sequence>
<name>A0ABS7A5U8_9PROT</name>
<accession>A0ABS7A5U8</accession>
<dbReference type="Pfam" id="PF00043">
    <property type="entry name" value="GST_C"/>
    <property type="match status" value="1"/>
</dbReference>
<dbReference type="SUPFAM" id="SSF52833">
    <property type="entry name" value="Thioredoxin-like"/>
    <property type="match status" value="1"/>
</dbReference>
<evidence type="ECO:0000259" key="2">
    <source>
        <dbReference type="PROSITE" id="PS50405"/>
    </source>
</evidence>
<dbReference type="InterPro" id="IPR004046">
    <property type="entry name" value="GST_C"/>
</dbReference>